<dbReference type="PROSITE" id="PS51085">
    <property type="entry name" value="2FE2S_FER_2"/>
    <property type="match status" value="1"/>
</dbReference>
<dbReference type="Proteomes" id="UP000286701">
    <property type="component" value="Unassembled WGS sequence"/>
</dbReference>
<feature type="domain" description="2Fe-2S ferredoxin-type" evidence="1">
    <location>
        <begin position="260"/>
        <end position="347"/>
    </location>
</feature>
<evidence type="ECO:0000313" key="4">
    <source>
        <dbReference type="Proteomes" id="UP000286701"/>
    </source>
</evidence>
<reference evidence="3 4" key="1">
    <citation type="submission" date="2019-01" db="EMBL/GenBank/DDBJ databases">
        <title>Mucilaginibacter antarcticum sp. nov., isolated from antarctic soil.</title>
        <authorList>
            <person name="Yan Y.-Q."/>
            <person name="Du Z.-J."/>
        </authorList>
    </citation>
    <scope>NUCLEOTIDE SEQUENCE [LARGE SCALE GENOMIC DNA]</scope>
    <source>
        <strain evidence="3 4">F01003</strain>
    </source>
</reference>
<proteinExistence type="predicted"/>
<dbReference type="InterPro" id="IPR001709">
    <property type="entry name" value="Flavoprot_Pyr_Nucl_cyt_Rdtase"/>
</dbReference>
<dbReference type="InterPro" id="IPR001041">
    <property type="entry name" value="2Fe-2S_ferredoxin-type"/>
</dbReference>
<dbReference type="SUPFAM" id="SSF54292">
    <property type="entry name" value="2Fe-2S ferredoxin-like"/>
    <property type="match status" value="1"/>
</dbReference>
<dbReference type="Pfam" id="PF00175">
    <property type="entry name" value="NAD_binding_1"/>
    <property type="match status" value="1"/>
</dbReference>
<name>A0A444MLK8_9SPHI</name>
<dbReference type="InterPro" id="IPR050415">
    <property type="entry name" value="MRET"/>
</dbReference>
<dbReference type="InterPro" id="IPR017938">
    <property type="entry name" value="Riboflavin_synthase-like_b-brl"/>
</dbReference>
<dbReference type="Pfam" id="PF00111">
    <property type="entry name" value="Fer2"/>
    <property type="match status" value="1"/>
</dbReference>
<dbReference type="PRINTS" id="PR00371">
    <property type="entry name" value="FPNCR"/>
</dbReference>
<dbReference type="GO" id="GO:0051536">
    <property type="term" value="F:iron-sulfur cluster binding"/>
    <property type="evidence" value="ECO:0007669"/>
    <property type="project" value="InterPro"/>
</dbReference>
<organism evidence="3 4">
    <name type="scientific">Mucilaginibacter gilvus</name>
    <dbReference type="NCBI Taxonomy" id="2305909"/>
    <lineage>
        <taxon>Bacteria</taxon>
        <taxon>Pseudomonadati</taxon>
        <taxon>Bacteroidota</taxon>
        <taxon>Sphingobacteriia</taxon>
        <taxon>Sphingobacteriales</taxon>
        <taxon>Sphingobacteriaceae</taxon>
        <taxon>Mucilaginibacter</taxon>
    </lineage>
</organism>
<gene>
    <name evidence="3" type="ORF">EPL05_15665</name>
</gene>
<dbReference type="InterPro" id="IPR036010">
    <property type="entry name" value="2Fe-2S_ferredoxin-like_sf"/>
</dbReference>
<dbReference type="OrthoDB" id="9789468at2"/>
<sequence length="347" mass="38805">MQFTSLKVVAVNMETEDTVTISFKQPALKKVRYVPGQYLTLIFRINGRRFIRPYSFSSAPLFDDNLDITVKRVPGGVVSNHIIDKVKVNDIIEVMPPMGDFILDEATLKPTTHIVLWGAGSGITPLMSIAKYALRKKLGEHVTLIYGNRNTESVIFSKTIKHLEDEYSNTFRAWHFHTQAAVSLNNPYHVQGRIDPLYVLNVIAQEGDLNRTLHYICGPAGLKESVKVSLEGLGVDKSKIYSEDFEIVRDPTQFQDVITRTISLKKDGNVYAIEVAKGKSILESGLDAFIDMPYSCQTGNCCVCKGKLIRGEVKLIGGEKESAKLEVDERLLCCSFPLTDNIEIEVE</sequence>
<dbReference type="CDD" id="cd00207">
    <property type="entry name" value="fer2"/>
    <property type="match status" value="1"/>
</dbReference>
<dbReference type="RefSeq" id="WP_128534918.1">
    <property type="nucleotide sequence ID" value="NZ_SBIW01000007.1"/>
</dbReference>
<accession>A0A444MLK8</accession>
<dbReference type="Gene3D" id="3.40.50.80">
    <property type="entry name" value="Nucleotide-binding domain of ferredoxin-NADP reductase (FNR) module"/>
    <property type="match status" value="1"/>
</dbReference>
<dbReference type="InterPro" id="IPR039261">
    <property type="entry name" value="FNR_nucleotide-bd"/>
</dbReference>
<dbReference type="Gene3D" id="3.10.20.30">
    <property type="match status" value="1"/>
</dbReference>
<evidence type="ECO:0000259" key="2">
    <source>
        <dbReference type="PROSITE" id="PS51384"/>
    </source>
</evidence>
<dbReference type="PRINTS" id="PR00410">
    <property type="entry name" value="PHEHYDRXLASE"/>
</dbReference>
<dbReference type="GO" id="GO:0016491">
    <property type="term" value="F:oxidoreductase activity"/>
    <property type="evidence" value="ECO:0007669"/>
    <property type="project" value="InterPro"/>
</dbReference>
<feature type="domain" description="FAD-binding FR-type" evidence="2">
    <location>
        <begin position="1"/>
        <end position="104"/>
    </location>
</feature>
<dbReference type="SUPFAM" id="SSF52343">
    <property type="entry name" value="Ferredoxin reductase-like, C-terminal NADP-linked domain"/>
    <property type="match status" value="1"/>
</dbReference>
<evidence type="ECO:0000259" key="1">
    <source>
        <dbReference type="PROSITE" id="PS51085"/>
    </source>
</evidence>
<dbReference type="PROSITE" id="PS51384">
    <property type="entry name" value="FAD_FR"/>
    <property type="match status" value="1"/>
</dbReference>
<dbReference type="InterPro" id="IPR001433">
    <property type="entry name" value="OxRdtase_FAD/NAD-bd"/>
</dbReference>
<keyword evidence="4" id="KW-1185">Reference proteome</keyword>
<dbReference type="InterPro" id="IPR012675">
    <property type="entry name" value="Beta-grasp_dom_sf"/>
</dbReference>
<dbReference type="PANTHER" id="PTHR47354">
    <property type="entry name" value="NADH OXIDOREDUCTASE HCR"/>
    <property type="match status" value="1"/>
</dbReference>
<dbReference type="InterPro" id="IPR017927">
    <property type="entry name" value="FAD-bd_FR_type"/>
</dbReference>
<dbReference type="Gene3D" id="2.40.30.10">
    <property type="entry name" value="Translation factors"/>
    <property type="match status" value="1"/>
</dbReference>
<dbReference type="SUPFAM" id="SSF63380">
    <property type="entry name" value="Riboflavin synthase domain-like"/>
    <property type="match status" value="1"/>
</dbReference>
<dbReference type="InterPro" id="IPR008333">
    <property type="entry name" value="Cbr1-like_FAD-bd_dom"/>
</dbReference>
<dbReference type="AlphaFoldDB" id="A0A444MLK8"/>
<dbReference type="CDD" id="cd06214">
    <property type="entry name" value="PA_degradation_oxidoreductase_like"/>
    <property type="match status" value="1"/>
</dbReference>
<dbReference type="EMBL" id="SBIW01000007">
    <property type="protein sequence ID" value="RWY50187.1"/>
    <property type="molecule type" value="Genomic_DNA"/>
</dbReference>
<protein>
    <submittedName>
        <fullName evidence="3">2Fe-2S iron-sulfur cluster binding domain-containing protein</fullName>
    </submittedName>
</protein>
<comment type="caution">
    <text evidence="3">The sequence shown here is derived from an EMBL/GenBank/DDBJ whole genome shotgun (WGS) entry which is preliminary data.</text>
</comment>
<dbReference type="PANTHER" id="PTHR47354:SF5">
    <property type="entry name" value="PROTEIN RFBI"/>
    <property type="match status" value="1"/>
</dbReference>
<dbReference type="Pfam" id="PF00970">
    <property type="entry name" value="FAD_binding_6"/>
    <property type="match status" value="1"/>
</dbReference>
<evidence type="ECO:0000313" key="3">
    <source>
        <dbReference type="EMBL" id="RWY50187.1"/>
    </source>
</evidence>